<dbReference type="Pfam" id="PF26312">
    <property type="entry name" value="DUF8083"/>
    <property type="match status" value="1"/>
</dbReference>
<dbReference type="Proteomes" id="UP000625033">
    <property type="component" value="Unassembled WGS sequence"/>
</dbReference>
<feature type="domain" description="DUF8083" evidence="1">
    <location>
        <begin position="18"/>
        <end position="282"/>
    </location>
</feature>
<organism evidence="2 3">
    <name type="scientific">Zhihengliuella flava</name>
    <dbReference type="NCBI Taxonomy" id="1285193"/>
    <lineage>
        <taxon>Bacteria</taxon>
        <taxon>Bacillati</taxon>
        <taxon>Actinomycetota</taxon>
        <taxon>Actinomycetes</taxon>
        <taxon>Micrococcales</taxon>
        <taxon>Micrococcaceae</taxon>
        <taxon>Zhihengliuella</taxon>
    </lineage>
</organism>
<keyword evidence="3" id="KW-1185">Reference proteome</keyword>
<name>A0A931GF73_9MICC</name>
<protein>
    <recommendedName>
        <fullName evidence="1">DUF8083 domain-containing protein</fullName>
    </recommendedName>
</protein>
<dbReference type="InterPro" id="IPR058396">
    <property type="entry name" value="DUF8083"/>
</dbReference>
<accession>A0A931GF73</accession>
<comment type="caution">
    <text evidence="2">The sequence shown here is derived from an EMBL/GenBank/DDBJ whole genome shotgun (WGS) entry which is preliminary data.</text>
</comment>
<dbReference type="AlphaFoldDB" id="A0A931GF73"/>
<evidence type="ECO:0000259" key="1">
    <source>
        <dbReference type="Pfam" id="PF26312"/>
    </source>
</evidence>
<evidence type="ECO:0000313" key="3">
    <source>
        <dbReference type="Proteomes" id="UP000625033"/>
    </source>
</evidence>
<evidence type="ECO:0000313" key="2">
    <source>
        <dbReference type="EMBL" id="MBG6084905.1"/>
    </source>
</evidence>
<sequence>MKENESGGTSARRRLPPTAHLRVFEPLRAYDDAAQLVIAQQRQMPRAEIEERSALASLRRVMRHTSDPFPSPDTELYRVLHYPGPEGLTTPYFHAEQLQTRATVAAEQLDRLMRPQVLELVLPAAARTANADRTDPDAFADDLAHLHTRTSVWGVPLAWFVALREDDHLEMDEDGDVLLSVRLSAPATQVLERTKVAAASLAVNAPELDILDELTALSEWLTTFHDESIVELDYGLLAGFVWPDESPQDLRIGVDSLCEGDMVGAAAAYRRLTNRWVRVRQHARSN</sequence>
<reference evidence="2" key="1">
    <citation type="submission" date="2020-11" db="EMBL/GenBank/DDBJ databases">
        <title>Sequencing the genomes of 1000 actinobacteria strains.</title>
        <authorList>
            <person name="Klenk H.-P."/>
        </authorList>
    </citation>
    <scope>NUCLEOTIDE SEQUENCE</scope>
    <source>
        <strain evidence="2">DSM 26152</strain>
    </source>
</reference>
<gene>
    <name evidence="2" type="ORF">IW252_001672</name>
</gene>
<dbReference type="RefSeq" id="WP_196836149.1">
    <property type="nucleotide sequence ID" value="NZ_JADOTZ010000001.1"/>
</dbReference>
<proteinExistence type="predicted"/>
<dbReference type="EMBL" id="JADOTZ010000001">
    <property type="protein sequence ID" value="MBG6084905.1"/>
    <property type="molecule type" value="Genomic_DNA"/>
</dbReference>